<comment type="caution">
    <text evidence="1">The sequence shown here is derived from an EMBL/GenBank/DDBJ whole genome shotgun (WGS) entry which is preliminary data.</text>
</comment>
<accession>A0A7J6KRN2</accession>
<dbReference type="EMBL" id="JABAHT010001224">
    <property type="protein sequence ID" value="KAF4649730.1"/>
    <property type="molecule type" value="Genomic_DNA"/>
</dbReference>
<organism evidence="1 2">
    <name type="scientific">Perkinsus olseni</name>
    <name type="common">Perkinsus atlanticus</name>
    <dbReference type="NCBI Taxonomy" id="32597"/>
    <lineage>
        <taxon>Eukaryota</taxon>
        <taxon>Sar</taxon>
        <taxon>Alveolata</taxon>
        <taxon>Perkinsozoa</taxon>
        <taxon>Perkinsea</taxon>
        <taxon>Perkinsida</taxon>
        <taxon>Perkinsidae</taxon>
        <taxon>Perkinsus</taxon>
    </lineage>
</organism>
<reference evidence="1 2" key="1">
    <citation type="submission" date="2020-04" db="EMBL/GenBank/DDBJ databases">
        <title>Perkinsus olseni comparative genomics.</title>
        <authorList>
            <person name="Bogema D.R."/>
        </authorList>
    </citation>
    <scope>NUCLEOTIDE SEQUENCE [LARGE SCALE GENOMIC DNA]</scope>
    <source>
        <strain evidence="1">ATCC PRA-179</strain>
    </source>
</reference>
<feature type="non-terminal residue" evidence="1">
    <location>
        <position position="1"/>
    </location>
</feature>
<evidence type="ECO:0000313" key="2">
    <source>
        <dbReference type="Proteomes" id="UP000570595"/>
    </source>
</evidence>
<protein>
    <submittedName>
        <fullName evidence="1">Uncharacterized protein</fullName>
    </submittedName>
</protein>
<dbReference type="Proteomes" id="UP000570595">
    <property type="component" value="Unassembled WGS sequence"/>
</dbReference>
<gene>
    <name evidence="1" type="ORF">FOZ61_001038</name>
</gene>
<sequence length="150" mass="17319">GERLNLRNFQIVESFSGEETPTVNVAEWMSKLEMMFNLLHIKPEQKLAYLKIILKGAAYSMVQNNVRGGSLFHDPVEAFTKARTLLLERYGEDWLSVYSKLQKRRLEAGETVGDYLVDIQRLWRAALPRQIPPEVTDILTCVQMWHGLPD</sequence>
<evidence type="ECO:0000313" key="1">
    <source>
        <dbReference type="EMBL" id="KAF4649730.1"/>
    </source>
</evidence>
<proteinExistence type="predicted"/>
<feature type="non-terminal residue" evidence="1">
    <location>
        <position position="150"/>
    </location>
</feature>
<name>A0A7J6KRN2_PEROL</name>
<dbReference type="OrthoDB" id="10496582at2759"/>
<dbReference type="AlphaFoldDB" id="A0A7J6KRN2"/>